<feature type="transmembrane region" description="Helical" evidence="5">
    <location>
        <begin position="180"/>
        <end position="203"/>
    </location>
</feature>
<dbReference type="EMBL" id="KN848069">
    <property type="protein sequence ID" value="KIX99417.1"/>
    <property type="molecule type" value="Genomic_DNA"/>
</dbReference>
<dbReference type="PANTHER" id="PTHR23508:SF10">
    <property type="entry name" value="CARBOXYLIC ACID TRANSPORTER PROTEIN HOMOLOG"/>
    <property type="match status" value="1"/>
</dbReference>
<feature type="transmembrane region" description="Helical" evidence="5">
    <location>
        <begin position="360"/>
        <end position="381"/>
    </location>
</feature>
<feature type="transmembrane region" description="Helical" evidence="5">
    <location>
        <begin position="94"/>
        <end position="116"/>
    </location>
</feature>
<organism evidence="7 8">
    <name type="scientific">Fonsecaea multimorphosa CBS 102226</name>
    <dbReference type="NCBI Taxonomy" id="1442371"/>
    <lineage>
        <taxon>Eukaryota</taxon>
        <taxon>Fungi</taxon>
        <taxon>Dikarya</taxon>
        <taxon>Ascomycota</taxon>
        <taxon>Pezizomycotina</taxon>
        <taxon>Eurotiomycetes</taxon>
        <taxon>Chaetothyriomycetidae</taxon>
        <taxon>Chaetothyriales</taxon>
        <taxon>Herpotrichiellaceae</taxon>
        <taxon>Fonsecaea</taxon>
    </lineage>
</organism>
<feature type="transmembrane region" description="Helical" evidence="5">
    <location>
        <begin position="215"/>
        <end position="233"/>
    </location>
</feature>
<evidence type="ECO:0000256" key="2">
    <source>
        <dbReference type="ARBA" id="ARBA00022692"/>
    </source>
</evidence>
<evidence type="ECO:0000256" key="5">
    <source>
        <dbReference type="SAM" id="Phobius"/>
    </source>
</evidence>
<feature type="domain" description="Major facilitator superfamily (MFS) profile" evidence="6">
    <location>
        <begin position="58"/>
        <end position="460"/>
    </location>
</feature>
<dbReference type="VEuPathDB" id="FungiDB:Z520_04993"/>
<keyword evidence="4 5" id="KW-0472">Membrane</keyword>
<evidence type="ECO:0000256" key="3">
    <source>
        <dbReference type="ARBA" id="ARBA00022989"/>
    </source>
</evidence>
<dbReference type="GeneID" id="27710739"/>
<comment type="subcellular location">
    <subcellularLocation>
        <location evidence="1">Membrane</location>
        <topology evidence="1">Multi-pass membrane protein</topology>
    </subcellularLocation>
</comment>
<evidence type="ECO:0000256" key="1">
    <source>
        <dbReference type="ARBA" id="ARBA00004141"/>
    </source>
</evidence>
<dbReference type="OrthoDB" id="5296287at2759"/>
<keyword evidence="2 5" id="KW-0812">Transmembrane</keyword>
<dbReference type="GO" id="GO:0005886">
    <property type="term" value="C:plasma membrane"/>
    <property type="evidence" value="ECO:0007669"/>
    <property type="project" value="TreeGrafter"/>
</dbReference>
<evidence type="ECO:0000256" key="4">
    <source>
        <dbReference type="ARBA" id="ARBA00023136"/>
    </source>
</evidence>
<gene>
    <name evidence="7" type="ORF">Z520_04993</name>
</gene>
<dbReference type="GO" id="GO:0015355">
    <property type="term" value="F:secondary active monocarboxylate transmembrane transporter activity"/>
    <property type="evidence" value="ECO:0007669"/>
    <property type="project" value="TreeGrafter"/>
</dbReference>
<proteinExistence type="predicted"/>
<dbReference type="Gene3D" id="1.20.1250.20">
    <property type="entry name" value="MFS general substrate transporter like domains"/>
    <property type="match status" value="2"/>
</dbReference>
<evidence type="ECO:0000313" key="7">
    <source>
        <dbReference type="EMBL" id="KIX99417.1"/>
    </source>
</evidence>
<dbReference type="GO" id="GO:0035879">
    <property type="term" value="P:plasma membrane lactate transport"/>
    <property type="evidence" value="ECO:0007669"/>
    <property type="project" value="TreeGrafter"/>
</dbReference>
<dbReference type="Pfam" id="PF00083">
    <property type="entry name" value="Sugar_tr"/>
    <property type="match status" value="2"/>
</dbReference>
<dbReference type="PROSITE" id="PS50850">
    <property type="entry name" value="MFS"/>
    <property type="match status" value="1"/>
</dbReference>
<keyword evidence="3 5" id="KW-1133">Transmembrane helix</keyword>
<reference evidence="7 8" key="1">
    <citation type="submission" date="2015-01" db="EMBL/GenBank/DDBJ databases">
        <title>The Genome Sequence of Fonsecaea multimorphosa CBS 102226.</title>
        <authorList>
            <consortium name="The Broad Institute Genomics Platform"/>
            <person name="Cuomo C."/>
            <person name="de Hoog S."/>
            <person name="Gorbushina A."/>
            <person name="Stielow B."/>
            <person name="Teixiera M."/>
            <person name="Abouelleil A."/>
            <person name="Chapman S.B."/>
            <person name="Priest M."/>
            <person name="Young S.K."/>
            <person name="Wortman J."/>
            <person name="Nusbaum C."/>
            <person name="Birren B."/>
        </authorList>
    </citation>
    <scope>NUCLEOTIDE SEQUENCE [LARGE SCALE GENOMIC DNA]</scope>
    <source>
        <strain evidence="7 8">CBS 102226</strain>
    </source>
</reference>
<dbReference type="CDD" id="cd17316">
    <property type="entry name" value="MFS_SV2_like"/>
    <property type="match status" value="1"/>
</dbReference>
<dbReference type="InterPro" id="IPR005828">
    <property type="entry name" value="MFS_sugar_transport-like"/>
</dbReference>
<dbReference type="InterPro" id="IPR036259">
    <property type="entry name" value="MFS_trans_sf"/>
</dbReference>
<evidence type="ECO:0000259" key="6">
    <source>
        <dbReference type="PROSITE" id="PS50850"/>
    </source>
</evidence>
<sequence>MSPPPLHCNSPVDPQAANDNPAKPFQSPWFAYTSGLAFLCGASPRSHVESFMLTSLTVSQCAECSWSWAALDFFTVGMTTTELAIAFDKSVADITWGLTITLMLRSVGSIGFGLAADRYGRKWLFIVNNVLFVIIQLGTGFCQNYRQFLACRALFGVAMGGIYGNAVVTSLEDCPSEARGVVSGLLQAGYTFGFILVTVFARGLVDTTSHGWRPLYWFSACPPILFIIFRLYLPETQAFLNRRAIRESSDSATKTFLRETQIGLRRHWLLLVYLVFLLGGLEFQTHGNQDLYPTMLKAQKEFSADAVTVTQVVASLGAIAGFIVFGYASQIFGRRLSMIVGSIIGGALLYPYTFTNGTAIIAPAFFGQFFILGIFGIVPIYLSELSPGSVRTFVVGTTYQLGSLVSSASSTIEATLGERFPLPNTSNGVPRYDYGKVICIFTACAIVFDVFFLLIGPEKRAAHLDVARDDDLKHVVGENTIENVLHAAPRTANQDIEKAPASQNRT</sequence>
<dbReference type="STRING" id="1442371.A0A0D2K0X8"/>
<name>A0A0D2K0X8_9EURO</name>
<feature type="transmembrane region" description="Helical" evidence="5">
    <location>
        <begin position="147"/>
        <end position="168"/>
    </location>
</feature>
<dbReference type="Proteomes" id="UP000053411">
    <property type="component" value="Unassembled WGS sequence"/>
</dbReference>
<keyword evidence="8" id="KW-1185">Reference proteome</keyword>
<accession>A0A0D2K0X8</accession>
<feature type="transmembrane region" description="Helical" evidence="5">
    <location>
        <begin position="336"/>
        <end position="354"/>
    </location>
</feature>
<dbReference type="RefSeq" id="XP_016633540.1">
    <property type="nucleotide sequence ID" value="XM_016775497.1"/>
</dbReference>
<dbReference type="PANTHER" id="PTHR23508">
    <property type="entry name" value="CARBOXYLIC ACID TRANSPORTER PROTEIN HOMOLOG"/>
    <property type="match status" value="1"/>
</dbReference>
<dbReference type="SUPFAM" id="SSF103473">
    <property type="entry name" value="MFS general substrate transporter"/>
    <property type="match status" value="1"/>
</dbReference>
<dbReference type="AlphaFoldDB" id="A0A0D2K0X8"/>
<feature type="transmembrane region" description="Helical" evidence="5">
    <location>
        <begin position="268"/>
        <end position="286"/>
    </location>
</feature>
<feature type="transmembrane region" description="Helical" evidence="5">
    <location>
        <begin position="306"/>
        <end position="329"/>
    </location>
</feature>
<feature type="transmembrane region" description="Helical" evidence="5">
    <location>
        <begin position="434"/>
        <end position="455"/>
    </location>
</feature>
<dbReference type="InterPro" id="IPR020846">
    <property type="entry name" value="MFS_dom"/>
</dbReference>
<evidence type="ECO:0000313" key="8">
    <source>
        <dbReference type="Proteomes" id="UP000053411"/>
    </source>
</evidence>
<feature type="transmembrane region" description="Helical" evidence="5">
    <location>
        <begin position="123"/>
        <end position="141"/>
    </location>
</feature>
<protein>
    <recommendedName>
        <fullName evidence="6">Major facilitator superfamily (MFS) profile domain-containing protein</fullName>
    </recommendedName>
</protein>